<gene>
    <name evidence="6" type="ORF">C9374_009781</name>
</gene>
<evidence type="ECO:0000256" key="4">
    <source>
        <dbReference type="PIRSR" id="PIRSR619791-2"/>
    </source>
</evidence>
<dbReference type="AlphaFoldDB" id="A0AA88KS15"/>
<feature type="chain" id="PRO_5041744819" description="Peroxidase" evidence="5">
    <location>
        <begin position="21"/>
        <end position="567"/>
    </location>
</feature>
<dbReference type="GeneID" id="68102235"/>
<dbReference type="RefSeq" id="XP_044555098.1">
    <property type="nucleotide sequence ID" value="XM_044700006.1"/>
</dbReference>
<sequence length="567" mass="63346">MKQQQLVVALAAFLLASTAALVLSTPITLRSLRKLSRPIYSNCYGSNYDGVGVNEKHPTWGMTSEPLVRVSKAAYLDGVKEPPRLATSARVISNAFNKQGQCDESNDHDLSAMFYAFGQFVDHDISFEGTGLKFTETLNIEVPPGDVWTTPLPFTRAVFASNKPTFTNEPVGPVNFVTGYMDCSQVYGSDLQRARELREFNGGLLRHQLAHGQEFLPKTRVDPTTGLFYLGAGNNTVIAGDTRATEALPISIMQTLWLREHNRVARLVAQRFGVAHSEELLAQSEVDEWIFQTARSIVCAEIQHITYHEYLPRLLGSQSPNPCEMDYDEDVRVTANVEFSTAAYRFGHSMVGCSIHKFTANGTEVPQLPFDLAFNAYPLLMAGPEEYDMFLRGIIKHHSFNLDEKVVDGLRQVIRGRLDLPARNMQRGRDLGLPDYNTIRKAVGLQPQNATQITDNEELQNKLIQFFGPNLVNLEPWLGILIEKKTNGGDSLLGELGTLLIKDQFAKYVKADKCFYSHNPQRWARAELKWDIERVTLADIIAENTGIPKSDKAMGTSPWTAKYGPLV</sequence>
<accession>A0AA88KS15</accession>
<keyword evidence="4" id="KW-0479">Metal-binding</keyword>
<dbReference type="GO" id="GO:0046872">
    <property type="term" value="F:metal ion binding"/>
    <property type="evidence" value="ECO:0007669"/>
    <property type="project" value="UniProtKB-KW"/>
</dbReference>
<dbReference type="GO" id="GO:0004601">
    <property type="term" value="F:peroxidase activity"/>
    <property type="evidence" value="ECO:0007669"/>
    <property type="project" value="InterPro"/>
</dbReference>
<evidence type="ECO:0008006" key="8">
    <source>
        <dbReference type="Google" id="ProtNLM"/>
    </source>
</evidence>
<keyword evidence="5" id="KW-0732">Signal</keyword>
<name>A0AA88KS15_NAELO</name>
<dbReference type="GO" id="GO:0005576">
    <property type="term" value="C:extracellular region"/>
    <property type="evidence" value="ECO:0007669"/>
    <property type="project" value="UniProtKB-SubCell"/>
</dbReference>
<dbReference type="PRINTS" id="PR00457">
    <property type="entry name" value="ANPEROXIDASE"/>
</dbReference>
<dbReference type="PANTHER" id="PTHR11475">
    <property type="entry name" value="OXIDASE/PEROXIDASE"/>
    <property type="match status" value="1"/>
</dbReference>
<dbReference type="Pfam" id="PF03098">
    <property type="entry name" value="An_peroxidase"/>
    <property type="match status" value="1"/>
</dbReference>
<dbReference type="SUPFAM" id="SSF48113">
    <property type="entry name" value="Heme-dependent peroxidases"/>
    <property type="match status" value="1"/>
</dbReference>
<evidence type="ECO:0000256" key="3">
    <source>
        <dbReference type="ARBA" id="ARBA00023180"/>
    </source>
</evidence>
<dbReference type="PROSITE" id="PS50292">
    <property type="entry name" value="PEROXIDASE_3"/>
    <property type="match status" value="1"/>
</dbReference>
<feature type="signal peptide" evidence="5">
    <location>
        <begin position="1"/>
        <end position="20"/>
    </location>
</feature>
<keyword evidence="4" id="KW-0349">Heme</keyword>
<keyword evidence="7" id="KW-1185">Reference proteome</keyword>
<dbReference type="InterPro" id="IPR010255">
    <property type="entry name" value="Haem_peroxidase_sf"/>
</dbReference>
<evidence type="ECO:0000256" key="5">
    <source>
        <dbReference type="SAM" id="SignalP"/>
    </source>
</evidence>
<evidence type="ECO:0000256" key="2">
    <source>
        <dbReference type="ARBA" id="ARBA00022525"/>
    </source>
</evidence>
<protein>
    <recommendedName>
        <fullName evidence="8">Peroxidase</fullName>
    </recommendedName>
</protein>
<comment type="subcellular location">
    <subcellularLocation>
        <location evidence="1">Secreted</location>
    </subcellularLocation>
</comment>
<dbReference type="PANTHER" id="PTHR11475:SF4">
    <property type="entry name" value="CHORION PEROXIDASE"/>
    <property type="match status" value="1"/>
</dbReference>
<organism evidence="6 7">
    <name type="scientific">Naegleria lovaniensis</name>
    <name type="common">Amoeba</name>
    <dbReference type="NCBI Taxonomy" id="51637"/>
    <lineage>
        <taxon>Eukaryota</taxon>
        <taxon>Discoba</taxon>
        <taxon>Heterolobosea</taxon>
        <taxon>Tetramitia</taxon>
        <taxon>Eutetramitia</taxon>
        <taxon>Vahlkampfiidae</taxon>
        <taxon>Naegleria</taxon>
    </lineage>
</organism>
<evidence type="ECO:0000313" key="6">
    <source>
        <dbReference type="EMBL" id="KAG2393204.1"/>
    </source>
</evidence>
<feature type="binding site" description="axial binding residue" evidence="4">
    <location>
        <position position="348"/>
    </location>
    <ligand>
        <name>heme b</name>
        <dbReference type="ChEBI" id="CHEBI:60344"/>
    </ligand>
    <ligandPart>
        <name>Fe</name>
        <dbReference type="ChEBI" id="CHEBI:18248"/>
    </ligandPart>
</feature>
<dbReference type="Gene3D" id="1.10.640.10">
    <property type="entry name" value="Haem peroxidase domain superfamily, animal type"/>
    <property type="match status" value="1"/>
</dbReference>
<keyword evidence="4" id="KW-0408">Iron</keyword>
<proteinExistence type="predicted"/>
<reference evidence="6 7" key="1">
    <citation type="journal article" date="2018" name="BMC Genomics">
        <title>The genome of Naegleria lovaniensis, the basis for a comparative approach to unravel pathogenicity factors of the human pathogenic amoeba N. fowleri.</title>
        <authorList>
            <person name="Liechti N."/>
            <person name="Schurch N."/>
            <person name="Bruggmann R."/>
            <person name="Wittwer M."/>
        </authorList>
    </citation>
    <scope>NUCLEOTIDE SEQUENCE [LARGE SCALE GENOMIC DNA]</scope>
    <source>
        <strain evidence="6 7">ATCC 30569</strain>
    </source>
</reference>
<dbReference type="EMBL" id="PYSW02000003">
    <property type="protein sequence ID" value="KAG2393204.1"/>
    <property type="molecule type" value="Genomic_DNA"/>
</dbReference>
<evidence type="ECO:0000256" key="1">
    <source>
        <dbReference type="ARBA" id="ARBA00004613"/>
    </source>
</evidence>
<dbReference type="GO" id="GO:0006979">
    <property type="term" value="P:response to oxidative stress"/>
    <property type="evidence" value="ECO:0007669"/>
    <property type="project" value="InterPro"/>
</dbReference>
<dbReference type="GO" id="GO:0020037">
    <property type="term" value="F:heme binding"/>
    <property type="evidence" value="ECO:0007669"/>
    <property type="project" value="InterPro"/>
</dbReference>
<dbReference type="InterPro" id="IPR037120">
    <property type="entry name" value="Haem_peroxidase_sf_animal"/>
</dbReference>
<keyword evidence="3" id="KW-0325">Glycoprotein</keyword>
<dbReference type="InterPro" id="IPR019791">
    <property type="entry name" value="Haem_peroxidase_animal"/>
</dbReference>
<evidence type="ECO:0000313" key="7">
    <source>
        <dbReference type="Proteomes" id="UP000816034"/>
    </source>
</evidence>
<comment type="caution">
    <text evidence="6">The sequence shown here is derived from an EMBL/GenBank/DDBJ whole genome shotgun (WGS) entry which is preliminary data.</text>
</comment>
<dbReference type="Proteomes" id="UP000816034">
    <property type="component" value="Unassembled WGS sequence"/>
</dbReference>
<keyword evidence="2" id="KW-0964">Secreted</keyword>